<keyword evidence="1 6" id="KW-0645">Protease</keyword>
<comment type="caution">
    <text evidence="10">The sequence shown here is derived from an EMBL/GenBank/DDBJ whole genome shotgun (WGS) entry which is preliminary data.</text>
</comment>
<feature type="domain" description="Oligopeptidase F N-terminal" evidence="9">
    <location>
        <begin position="120"/>
        <end position="185"/>
    </location>
</feature>
<dbReference type="CDD" id="cd09610">
    <property type="entry name" value="M3B_PepF"/>
    <property type="match status" value="1"/>
</dbReference>
<dbReference type="Gene3D" id="1.20.140.70">
    <property type="entry name" value="Oligopeptidase f, N-terminal domain"/>
    <property type="match status" value="1"/>
</dbReference>
<evidence type="ECO:0000313" key="10">
    <source>
        <dbReference type="EMBL" id="KAA8711562.1"/>
    </source>
</evidence>
<dbReference type="SUPFAM" id="SSF55486">
    <property type="entry name" value="Metalloproteases ('zincins'), catalytic domain"/>
    <property type="match status" value="1"/>
</dbReference>
<dbReference type="GO" id="GO:0046872">
    <property type="term" value="F:metal ion binding"/>
    <property type="evidence" value="ECO:0007669"/>
    <property type="project" value="UniProtKB-UniRule"/>
</dbReference>
<evidence type="ECO:0000313" key="11">
    <source>
        <dbReference type="Proteomes" id="UP000323707"/>
    </source>
</evidence>
<dbReference type="RefSeq" id="WP_150336641.1">
    <property type="nucleotide sequence ID" value="NZ_JAERIX010000005.1"/>
</dbReference>
<evidence type="ECO:0000256" key="4">
    <source>
        <dbReference type="ARBA" id="ARBA00022833"/>
    </source>
</evidence>
<dbReference type="EMBL" id="VXKE01000001">
    <property type="protein sequence ID" value="KAA8711562.1"/>
    <property type="molecule type" value="Genomic_DNA"/>
</dbReference>
<dbReference type="Gene3D" id="1.10.1370.20">
    <property type="entry name" value="Oligoendopeptidase f, C-terminal domain"/>
    <property type="match status" value="1"/>
</dbReference>
<gene>
    <name evidence="10" type="ORF">F4V45_00880</name>
</gene>
<dbReference type="PANTHER" id="PTHR11804">
    <property type="entry name" value="PROTEASE M3 THIMET OLIGOPEPTIDASE-RELATED"/>
    <property type="match status" value="1"/>
</dbReference>
<keyword evidence="5 6" id="KW-0482">Metalloprotease</keyword>
<feature type="region of interest" description="Disordered" evidence="7">
    <location>
        <begin position="1"/>
        <end position="21"/>
    </location>
</feature>
<dbReference type="InterPro" id="IPR045090">
    <property type="entry name" value="Pept_M3A_M3B"/>
</dbReference>
<evidence type="ECO:0000256" key="6">
    <source>
        <dbReference type="RuleBase" id="RU003435"/>
    </source>
</evidence>
<protein>
    <submittedName>
        <fullName evidence="10">M3 family oligoendopeptidase</fullName>
    </submittedName>
</protein>
<evidence type="ECO:0000259" key="8">
    <source>
        <dbReference type="Pfam" id="PF01432"/>
    </source>
</evidence>
<dbReference type="GO" id="GO:0006518">
    <property type="term" value="P:peptide metabolic process"/>
    <property type="evidence" value="ECO:0007669"/>
    <property type="project" value="TreeGrafter"/>
</dbReference>
<dbReference type="PANTHER" id="PTHR11804:SF5">
    <property type="entry name" value="OLIGOENDOPEPTIDASE F"/>
    <property type="match status" value="1"/>
</dbReference>
<keyword evidence="2 6" id="KW-0479">Metal-binding</keyword>
<dbReference type="InterPro" id="IPR042088">
    <property type="entry name" value="OligoPept_F_C"/>
</dbReference>
<dbReference type="AlphaFoldDB" id="A0A5M9QUX4"/>
<reference evidence="10 11" key="1">
    <citation type="submission" date="2019-09" db="EMBL/GenBank/DDBJ databases">
        <title>Draft genome sequence of various Type strains from the CCUG.</title>
        <authorList>
            <person name="Pineiro-Iglesias B."/>
            <person name="Tunovic T."/>
            <person name="Unosson C."/>
            <person name="Inganas E."/>
            <person name="Ohlen M."/>
            <person name="Cardew S."/>
            <person name="Jensie-Markopoulos S."/>
            <person name="Salva-Serra F."/>
            <person name="Jaen-Luchoro D."/>
            <person name="Karlsson R."/>
            <person name="Svensson-Stadler L."/>
            <person name="Chun J."/>
            <person name="Moore E."/>
        </authorList>
    </citation>
    <scope>NUCLEOTIDE SEQUENCE [LARGE SCALE GENOMIC DNA]</scope>
    <source>
        <strain evidence="10 11">CCUG 32756T</strain>
    </source>
</reference>
<organism evidence="10 11">
    <name type="scientific">Helicobacter canis</name>
    <dbReference type="NCBI Taxonomy" id="29419"/>
    <lineage>
        <taxon>Bacteria</taxon>
        <taxon>Pseudomonadati</taxon>
        <taxon>Campylobacterota</taxon>
        <taxon>Epsilonproteobacteria</taxon>
        <taxon>Campylobacterales</taxon>
        <taxon>Helicobacteraceae</taxon>
        <taxon>Helicobacter</taxon>
    </lineage>
</organism>
<keyword evidence="3 6" id="KW-0378">Hydrolase</keyword>
<evidence type="ECO:0000256" key="1">
    <source>
        <dbReference type="ARBA" id="ARBA00022670"/>
    </source>
</evidence>
<feature type="domain" description="Peptidase M3A/M3B catalytic" evidence="8">
    <location>
        <begin position="200"/>
        <end position="575"/>
    </location>
</feature>
<dbReference type="InterPro" id="IPR001567">
    <property type="entry name" value="Pept_M3A_M3B_dom"/>
</dbReference>
<accession>A0A5M9QUX4</accession>
<sequence>MAKPHKHNTLHKSPKSKETPHNWDLSALFADNEQASQYLATTYKQAKAFQEHYQNTLATLTPKDFYTALLAYEQLIERISRVMTYAFLLFAQDTKKGDIYAQYELKSNDAHSLLVFFELEFCELESKVQQAFIKQAHTHTFYLQTLLQAKPYQLPLSAEQALIATSSVGVNAFSRLFDEHLSALKIGKNKQSEEEVLAELHSPKRKKRKQAQKAFTKSLEDSSPLLCYILNMVRKDVAITTKLRGYPSKEAPRHLSNHITQKSVDSMIDITTKHYHIVQDYYRIKADLMGIKLKDYDRYAPLFSHASTMHYNQAIELVTQTYKEFSKEFGTIVEKALQEGWISSHPMPNKRGGAFSHGSVPSAHPYVLLNWTGNRRDAFTIAHEFGHMIHQELSKKVGTLSHDTPLTTAETASVFGEMLLFDHLKSTLSKQELLPIYAGKLEDIFSTLFRQVVMTNFERAIHSKDGELQIADFDRIWQEENAKMFGKSVELTKNYARWWSYIPHFIHSPFYCYAYSYGQLLVLALFGLYKSGKCKDFVATYTEFLSLGGSKAPSELIKAFGFDIESDRFWEIGMQEVRAMLEEFHSLLHASGYKVRKLKR</sequence>
<proteinExistence type="inferred from homology"/>
<evidence type="ECO:0000256" key="2">
    <source>
        <dbReference type="ARBA" id="ARBA00022723"/>
    </source>
</evidence>
<name>A0A5M9QUX4_9HELI</name>
<dbReference type="InterPro" id="IPR013647">
    <property type="entry name" value="OligopepF_N_dom"/>
</dbReference>
<dbReference type="Proteomes" id="UP000323707">
    <property type="component" value="Unassembled WGS sequence"/>
</dbReference>
<evidence type="ECO:0000256" key="7">
    <source>
        <dbReference type="SAM" id="MobiDB-lite"/>
    </source>
</evidence>
<comment type="cofactor">
    <cofactor evidence="6">
        <name>Zn(2+)</name>
        <dbReference type="ChEBI" id="CHEBI:29105"/>
    </cofactor>
    <text evidence="6">Binds 1 zinc ion.</text>
</comment>
<dbReference type="GO" id="GO:0004222">
    <property type="term" value="F:metalloendopeptidase activity"/>
    <property type="evidence" value="ECO:0007669"/>
    <property type="project" value="InterPro"/>
</dbReference>
<feature type="compositionally biased region" description="Basic residues" evidence="7">
    <location>
        <begin position="1"/>
        <end position="14"/>
    </location>
</feature>
<dbReference type="GO" id="GO:0006508">
    <property type="term" value="P:proteolysis"/>
    <property type="evidence" value="ECO:0007669"/>
    <property type="project" value="UniProtKB-KW"/>
</dbReference>
<evidence type="ECO:0000259" key="9">
    <source>
        <dbReference type="Pfam" id="PF08439"/>
    </source>
</evidence>
<evidence type="ECO:0000256" key="5">
    <source>
        <dbReference type="ARBA" id="ARBA00023049"/>
    </source>
</evidence>
<evidence type="ECO:0000256" key="3">
    <source>
        <dbReference type="ARBA" id="ARBA00022801"/>
    </source>
</evidence>
<dbReference type="Pfam" id="PF01432">
    <property type="entry name" value="Peptidase_M3"/>
    <property type="match status" value="1"/>
</dbReference>
<comment type="similarity">
    <text evidence="6">Belongs to the peptidase M3 family.</text>
</comment>
<dbReference type="Pfam" id="PF08439">
    <property type="entry name" value="Peptidase_M3_N"/>
    <property type="match status" value="1"/>
</dbReference>
<keyword evidence="4 6" id="KW-0862">Zinc</keyword>